<comment type="caution">
    <text evidence="2">The sequence shown here is derived from an EMBL/GenBank/DDBJ whole genome shotgun (WGS) entry which is preliminary data.</text>
</comment>
<keyword evidence="3" id="KW-1185">Reference proteome</keyword>
<dbReference type="SUPFAM" id="SSF56219">
    <property type="entry name" value="DNase I-like"/>
    <property type="match status" value="1"/>
</dbReference>
<evidence type="ECO:0000259" key="1">
    <source>
        <dbReference type="Pfam" id="PF03372"/>
    </source>
</evidence>
<gene>
    <name evidence="2" type="ORF">IQ266_05940</name>
</gene>
<accession>A0A928VMU6</accession>
<keyword evidence="2" id="KW-0540">Nuclease</keyword>
<dbReference type="Pfam" id="PF03372">
    <property type="entry name" value="Exo_endo_phos"/>
    <property type="match status" value="1"/>
</dbReference>
<evidence type="ECO:0000313" key="3">
    <source>
        <dbReference type="Proteomes" id="UP000625316"/>
    </source>
</evidence>
<dbReference type="AlphaFoldDB" id="A0A928VMU6"/>
<keyword evidence="2" id="KW-0378">Hydrolase</keyword>
<dbReference type="InterPro" id="IPR036691">
    <property type="entry name" value="Endo/exonu/phosph_ase_sf"/>
</dbReference>
<sequence length="248" mass="27888">MRIVNWNVERPAISSPKNAMRIQHLLNLQPDIVVLTETSKSVDLSPNFSGRFCSPSPRKPREGEAVAAIWVRNDRFKVIQPIQTADPREAVCVELESKGQHYIVYGSIIPYHGAKGADGKSTRWQEHKHTIRWHRSDWQKLRSQYPEHHLIAAGDYNQHRDGVGKYGTIEVRRLLTDALHICNLNCVTEQDFVATTGLSRRNLDHICLTDKLAGAVTDVLAWEGTINGTRLSDHNGITVELDDTAIAG</sequence>
<dbReference type="InterPro" id="IPR005135">
    <property type="entry name" value="Endo/exonuclease/phosphatase"/>
</dbReference>
<reference evidence="2" key="1">
    <citation type="submission" date="2020-10" db="EMBL/GenBank/DDBJ databases">
        <authorList>
            <person name="Castelo-Branco R."/>
            <person name="Eusebio N."/>
            <person name="Adriana R."/>
            <person name="Vieira A."/>
            <person name="Brugerolle De Fraissinette N."/>
            <person name="Rezende De Castro R."/>
            <person name="Schneider M.P."/>
            <person name="Vasconcelos V."/>
            <person name="Leao P.N."/>
        </authorList>
    </citation>
    <scope>NUCLEOTIDE SEQUENCE</scope>
    <source>
        <strain evidence="2">LEGE 11480</strain>
    </source>
</reference>
<dbReference type="Gene3D" id="3.60.10.10">
    <property type="entry name" value="Endonuclease/exonuclease/phosphatase"/>
    <property type="match status" value="1"/>
</dbReference>
<evidence type="ECO:0000313" key="2">
    <source>
        <dbReference type="EMBL" id="MBE9029302.1"/>
    </source>
</evidence>
<proteinExistence type="predicted"/>
<keyword evidence="2" id="KW-0255">Endonuclease</keyword>
<dbReference type="RefSeq" id="WP_264324122.1">
    <property type="nucleotide sequence ID" value="NZ_JADEXQ010000014.1"/>
</dbReference>
<organism evidence="2 3">
    <name type="scientific">Romeriopsis navalis LEGE 11480</name>
    <dbReference type="NCBI Taxonomy" id="2777977"/>
    <lineage>
        <taxon>Bacteria</taxon>
        <taxon>Bacillati</taxon>
        <taxon>Cyanobacteriota</taxon>
        <taxon>Cyanophyceae</taxon>
        <taxon>Leptolyngbyales</taxon>
        <taxon>Leptolyngbyaceae</taxon>
        <taxon>Romeriopsis</taxon>
        <taxon>Romeriopsis navalis</taxon>
    </lineage>
</organism>
<feature type="domain" description="Endonuclease/exonuclease/phosphatase" evidence="1">
    <location>
        <begin position="6"/>
        <end position="234"/>
    </location>
</feature>
<dbReference type="GO" id="GO:0004519">
    <property type="term" value="F:endonuclease activity"/>
    <property type="evidence" value="ECO:0007669"/>
    <property type="project" value="UniProtKB-KW"/>
</dbReference>
<name>A0A928VMU6_9CYAN</name>
<dbReference type="Proteomes" id="UP000625316">
    <property type="component" value="Unassembled WGS sequence"/>
</dbReference>
<protein>
    <submittedName>
        <fullName evidence="2">Endonuclease/exonuclease/phosphatase family protein</fullName>
    </submittedName>
</protein>
<dbReference type="EMBL" id="JADEXQ010000014">
    <property type="protein sequence ID" value="MBE9029302.1"/>
    <property type="molecule type" value="Genomic_DNA"/>
</dbReference>